<dbReference type="KEGG" id="cdes:C0J27_04865"/>
<protein>
    <submittedName>
        <fullName evidence="1">Uncharacterized protein</fullName>
    </submittedName>
</protein>
<evidence type="ECO:0000313" key="1">
    <source>
        <dbReference type="EMBL" id="AXK61034.1"/>
    </source>
</evidence>
<sequence length="176" mass="21013">MIIKDSTQLRYSVGFHVFFTIKPEIQTSICLVNIFFRENLRYLKDEDELNFKQNIKKLLEHGMGFENIYVSVDQVHHLVYLSEYENDFYRSISDEIEALLEEQNFIELCKIGFLDHVVLTKDNLHDVILIWDKALKEQSPFLLLYLDDKSWYNVLPFETEEAMQKFVADHTQHETI</sequence>
<name>A0A345ZCL7_9BACT</name>
<dbReference type="AlphaFoldDB" id="A0A345ZCL7"/>
<dbReference type="Proteomes" id="UP000254834">
    <property type="component" value="Chromosome"/>
</dbReference>
<dbReference type="EMBL" id="CP025544">
    <property type="protein sequence ID" value="AXK61034.1"/>
    <property type="molecule type" value="Genomic_DNA"/>
</dbReference>
<dbReference type="RefSeq" id="WP_115586049.1">
    <property type="nucleotide sequence ID" value="NZ_CP025544.1"/>
</dbReference>
<proteinExistence type="predicted"/>
<organism evidence="1 2">
    <name type="scientific">Candidatus Chromulinivorax destructor</name>
    <dbReference type="NCBI Taxonomy" id="2066483"/>
    <lineage>
        <taxon>Bacteria</taxon>
        <taxon>Candidatus Babelota</taxon>
        <taxon>Candidatus Babeliae</taxon>
        <taxon>Candidatus Babeliales</taxon>
        <taxon>Candidatus Chromulinivoraceae</taxon>
        <taxon>Candidatus Chromulinivorax</taxon>
    </lineage>
</organism>
<evidence type="ECO:0000313" key="2">
    <source>
        <dbReference type="Proteomes" id="UP000254834"/>
    </source>
</evidence>
<accession>A0A345ZCL7</accession>
<keyword evidence="2" id="KW-1185">Reference proteome</keyword>
<gene>
    <name evidence="1" type="ORF">C0J27_04865</name>
</gene>
<reference evidence="1 2" key="1">
    <citation type="submission" date="2017-12" db="EMBL/GenBank/DDBJ databases">
        <title>Chromulinavorax destructans is a abundant pathogen of dominant heterotrophic picoflagllates.</title>
        <authorList>
            <person name="Deeg C.M."/>
            <person name="Zimmer M."/>
            <person name="Suttle C.A."/>
        </authorList>
    </citation>
    <scope>NUCLEOTIDE SEQUENCE [LARGE SCALE GENOMIC DNA]</scope>
    <source>
        <strain evidence="1 2">SeV1</strain>
    </source>
</reference>
<dbReference type="OrthoDB" id="384210at2"/>